<evidence type="ECO:0000256" key="1">
    <source>
        <dbReference type="ARBA" id="ARBA00012513"/>
    </source>
</evidence>
<dbReference type="OrthoDB" id="193931at2759"/>
<feature type="compositionally biased region" description="Low complexity" evidence="6">
    <location>
        <begin position="1009"/>
        <end position="1027"/>
    </location>
</feature>
<feature type="region of interest" description="Disordered" evidence="6">
    <location>
        <begin position="913"/>
        <end position="945"/>
    </location>
</feature>
<dbReference type="Pfam" id="PF00069">
    <property type="entry name" value="Pkinase"/>
    <property type="match status" value="1"/>
</dbReference>
<dbReference type="GO" id="GO:0004674">
    <property type="term" value="F:protein serine/threonine kinase activity"/>
    <property type="evidence" value="ECO:0007669"/>
    <property type="project" value="UniProtKB-EC"/>
</dbReference>
<feature type="compositionally biased region" description="Polar residues" evidence="6">
    <location>
        <begin position="927"/>
        <end position="939"/>
    </location>
</feature>
<dbReference type="VEuPathDB" id="FungiDB:HGUI_02884"/>
<organism evidence="8 9">
    <name type="scientific">Hanseniaspora guilliermondii</name>
    <dbReference type="NCBI Taxonomy" id="56406"/>
    <lineage>
        <taxon>Eukaryota</taxon>
        <taxon>Fungi</taxon>
        <taxon>Dikarya</taxon>
        <taxon>Ascomycota</taxon>
        <taxon>Saccharomycotina</taxon>
        <taxon>Saccharomycetes</taxon>
        <taxon>Saccharomycodales</taxon>
        <taxon>Saccharomycodaceae</taxon>
        <taxon>Hanseniaspora</taxon>
    </lineage>
</organism>
<feature type="compositionally biased region" description="Polar residues" evidence="6">
    <location>
        <begin position="988"/>
        <end position="1001"/>
    </location>
</feature>
<feature type="domain" description="Protein kinase" evidence="7">
    <location>
        <begin position="246"/>
        <end position="544"/>
    </location>
</feature>
<evidence type="ECO:0000256" key="3">
    <source>
        <dbReference type="ARBA" id="ARBA00022840"/>
    </source>
</evidence>
<feature type="region of interest" description="Disordered" evidence="6">
    <location>
        <begin position="195"/>
        <end position="241"/>
    </location>
</feature>
<evidence type="ECO:0000256" key="2">
    <source>
        <dbReference type="ARBA" id="ARBA00022741"/>
    </source>
</evidence>
<feature type="compositionally biased region" description="Polar residues" evidence="6">
    <location>
        <begin position="884"/>
        <end position="893"/>
    </location>
</feature>
<dbReference type="GO" id="GO:0035556">
    <property type="term" value="P:intracellular signal transduction"/>
    <property type="evidence" value="ECO:0007669"/>
    <property type="project" value="TreeGrafter"/>
</dbReference>
<comment type="catalytic activity">
    <reaction evidence="4">
        <text>L-threonyl-[protein] + ATP = O-phospho-L-threonyl-[protein] + ADP + H(+)</text>
        <dbReference type="Rhea" id="RHEA:46608"/>
        <dbReference type="Rhea" id="RHEA-COMP:11060"/>
        <dbReference type="Rhea" id="RHEA-COMP:11605"/>
        <dbReference type="ChEBI" id="CHEBI:15378"/>
        <dbReference type="ChEBI" id="CHEBI:30013"/>
        <dbReference type="ChEBI" id="CHEBI:30616"/>
        <dbReference type="ChEBI" id="CHEBI:61977"/>
        <dbReference type="ChEBI" id="CHEBI:456216"/>
        <dbReference type="EC" id="2.7.11.1"/>
    </reaction>
</comment>
<sequence length="1041" mass="117804">MSRRASFQSYTLRNDNDNINDTVISSSLYTNDSIKPHQQQHRSFINHSPNVYLPPIRNEHSSNTMHSETHYQRRVVYNATSDNNAIHQRQNSSQRISSSESNKSFNADRLSYTGNHNAYFGTENPIARTGTMNSNSSYSQKINATRHSSFVSTEELENSSTSHYKPYYAKKQYSNAKVQQNYANAQIRQSYHVANPSITSNDNSSSHMTNNTLSDSNSSYSMSMSTNGMKVPPRQSMKKPPTFGPYVLGKTIGEGEFGKVKLGWSKTKKNKSAFNFQMANTLNENNGDDIMKKLNGKIDTDDMPKQVAIKLIKNASIPEGSEAETKLFREINSLRVLTHPNIVRLEEVIRNDTHIGIVLEYASGGEFYKYIQEKKRLKENEGCRLFAQLVSGVQYMHSKGMAHRDLKLENLLLDRFENLIITDFGFVNEFHPGKHELMKTSCGSPCYAAPELVVSSRPYNAKKADLWSCGIILFAILAGYLPWDDDASNPDGDDIAKLYMYITQTPLKFPDYIAPIPRDLLRRILVSNPKHRLSMEQVYQHQWLKPHRSFLSITPEEWDRFLSSDNNKVYRSNQNEHTKPIRPKSMYSTNGVSSNSLVLENTNLPKALPPKESATFATIRTENLPAALAVQNMNYPNRKLRHESFDFSQLNNSISQPGAVSSHGRPISFIESSGYKGENSHSASSLVYKQNEQMSRLSLSSNISGSNSGIYHRRTGSAASVVLQNIMNENDMKVQENNNNFHSDRNRRARPMSYQPGSQYYEFKGHDSHEPHQDYSNSGYMSFEEISNQKKKKHSSVIQEEEETAGISNDYNNFANQKLERYNQSMFEKENNALKSNVRKGRNVSEASGSTIGTPTINSTIGNNENFNDWSQQTRVPSRGTKRLPQQGNNAPTSKKSKKFSLLSFYSLYDGNNSSKNQVSNEKKSQYDTQRNFSSTSFIEENGDMEDNFRDTSIISGNTESDLQSRIFSKDDTVFAKKANETSRKQYRNSVMVSDLNSKACTTPKKSKGTSTSSTSSGSNTGTPSTTRRVIDFFKRRSIRP</sequence>
<accession>A0A1L0B4E3</accession>
<dbReference type="PANTHER" id="PTHR24346:SF110">
    <property type="entry name" value="NON-SPECIFIC SERINE_THREONINE PROTEIN KINASE"/>
    <property type="match status" value="1"/>
</dbReference>
<evidence type="ECO:0000256" key="5">
    <source>
        <dbReference type="ARBA" id="ARBA00048679"/>
    </source>
</evidence>
<keyword evidence="3" id="KW-0067">ATP-binding</keyword>
<dbReference type="SMART" id="SM00220">
    <property type="entry name" value="S_TKc"/>
    <property type="match status" value="1"/>
</dbReference>
<name>A0A1L0B4E3_9ASCO</name>
<dbReference type="Proteomes" id="UP000183365">
    <property type="component" value="Unassembled WGS sequence"/>
</dbReference>
<evidence type="ECO:0000313" key="8">
    <source>
        <dbReference type="EMBL" id="SGZ40684.1"/>
    </source>
</evidence>
<dbReference type="Gene3D" id="3.30.200.20">
    <property type="entry name" value="Phosphorylase Kinase, domain 1"/>
    <property type="match status" value="1"/>
</dbReference>
<keyword evidence="2" id="KW-0547">Nucleotide-binding</keyword>
<feature type="compositionally biased region" description="Low complexity" evidence="6">
    <location>
        <begin position="208"/>
        <end position="229"/>
    </location>
</feature>
<feature type="compositionally biased region" description="Polar residues" evidence="6">
    <location>
        <begin position="196"/>
        <end position="207"/>
    </location>
</feature>
<dbReference type="InterPro" id="IPR011009">
    <property type="entry name" value="Kinase-like_dom_sf"/>
</dbReference>
<dbReference type="InterPro" id="IPR008271">
    <property type="entry name" value="Ser/Thr_kinase_AS"/>
</dbReference>
<reference evidence="9" key="1">
    <citation type="submission" date="2016-11" db="EMBL/GenBank/DDBJ databases">
        <authorList>
            <person name="Guldener U."/>
        </authorList>
    </citation>
    <scope>NUCLEOTIDE SEQUENCE [LARGE SCALE GENOMIC DNA]</scope>
</reference>
<proteinExistence type="predicted"/>
<dbReference type="PROSITE" id="PS50011">
    <property type="entry name" value="PROTEIN_KINASE_DOM"/>
    <property type="match status" value="1"/>
</dbReference>
<dbReference type="EMBL" id="FQNF01000060">
    <property type="protein sequence ID" value="SGZ40684.1"/>
    <property type="molecule type" value="Genomic_DNA"/>
</dbReference>
<dbReference type="InterPro" id="IPR000719">
    <property type="entry name" value="Prot_kinase_dom"/>
</dbReference>
<evidence type="ECO:0000256" key="6">
    <source>
        <dbReference type="SAM" id="MobiDB-lite"/>
    </source>
</evidence>
<evidence type="ECO:0000256" key="4">
    <source>
        <dbReference type="ARBA" id="ARBA00047899"/>
    </source>
</evidence>
<feature type="region of interest" description="Disordered" evidence="6">
    <location>
        <begin position="986"/>
        <end position="1041"/>
    </location>
</feature>
<feature type="region of interest" description="Disordered" evidence="6">
    <location>
        <begin position="834"/>
        <end position="896"/>
    </location>
</feature>
<dbReference type="EC" id="2.7.11.1" evidence="1"/>
<dbReference type="GO" id="GO:0005737">
    <property type="term" value="C:cytoplasm"/>
    <property type="evidence" value="ECO:0007669"/>
    <property type="project" value="TreeGrafter"/>
</dbReference>
<dbReference type="PANTHER" id="PTHR24346">
    <property type="entry name" value="MAP/MICROTUBULE AFFINITY-REGULATING KINASE"/>
    <property type="match status" value="1"/>
</dbReference>
<protein>
    <recommendedName>
        <fullName evidence="1">non-specific serine/threonine protein kinase</fullName>
        <ecNumber evidence="1">2.7.11.1</ecNumber>
    </recommendedName>
</protein>
<evidence type="ECO:0000313" key="9">
    <source>
        <dbReference type="Proteomes" id="UP000183365"/>
    </source>
</evidence>
<feature type="compositionally biased region" description="Polar residues" evidence="6">
    <location>
        <begin position="845"/>
        <end position="876"/>
    </location>
</feature>
<dbReference type="Gene3D" id="1.10.510.10">
    <property type="entry name" value="Transferase(Phosphotransferase) domain 1"/>
    <property type="match status" value="1"/>
</dbReference>
<keyword evidence="9" id="KW-1185">Reference proteome</keyword>
<dbReference type="SUPFAM" id="SSF56112">
    <property type="entry name" value="Protein kinase-like (PK-like)"/>
    <property type="match status" value="1"/>
</dbReference>
<dbReference type="PROSITE" id="PS00108">
    <property type="entry name" value="PROTEIN_KINASE_ST"/>
    <property type="match status" value="1"/>
</dbReference>
<dbReference type="GO" id="GO:0005524">
    <property type="term" value="F:ATP binding"/>
    <property type="evidence" value="ECO:0007669"/>
    <property type="project" value="UniProtKB-KW"/>
</dbReference>
<dbReference type="AlphaFoldDB" id="A0A1L0B4E3"/>
<gene>
    <name evidence="8" type="ORF">HGUI_02884</name>
</gene>
<feature type="region of interest" description="Disordered" evidence="6">
    <location>
        <begin position="1"/>
        <end position="20"/>
    </location>
</feature>
<dbReference type="FunFam" id="1.10.510.10:FF:000571">
    <property type="entry name" value="Maternal embryonic leucine zipper kinase"/>
    <property type="match status" value="1"/>
</dbReference>
<evidence type="ECO:0000259" key="7">
    <source>
        <dbReference type="PROSITE" id="PS50011"/>
    </source>
</evidence>
<comment type="catalytic activity">
    <reaction evidence="5">
        <text>L-seryl-[protein] + ATP = O-phospho-L-seryl-[protein] + ADP + H(+)</text>
        <dbReference type="Rhea" id="RHEA:17989"/>
        <dbReference type="Rhea" id="RHEA-COMP:9863"/>
        <dbReference type="Rhea" id="RHEA-COMP:11604"/>
        <dbReference type="ChEBI" id="CHEBI:15378"/>
        <dbReference type="ChEBI" id="CHEBI:29999"/>
        <dbReference type="ChEBI" id="CHEBI:30616"/>
        <dbReference type="ChEBI" id="CHEBI:83421"/>
        <dbReference type="ChEBI" id="CHEBI:456216"/>
        <dbReference type="EC" id="2.7.11.1"/>
    </reaction>
</comment>